<proteinExistence type="predicted"/>
<name>A6K5I8_RAT</name>
<evidence type="ECO:0000313" key="1">
    <source>
        <dbReference type="EMBL" id="EDL75212.1"/>
    </source>
</evidence>
<gene>
    <name evidence="1" type="ORF">rCG_20531</name>
</gene>
<organism evidence="1 2">
    <name type="scientific">Rattus norvegicus</name>
    <name type="common">Rat</name>
    <dbReference type="NCBI Taxonomy" id="10116"/>
    <lineage>
        <taxon>Eukaryota</taxon>
        <taxon>Metazoa</taxon>
        <taxon>Chordata</taxon>
        <taxon>Craniata</taxon>
        <taxon>Vertebrata</taxon>
        <taxon>Euteleostomi</taxon>
        <taxon>Mammalia</taxon>
        <taxon>Eutheria</taxon>
        <taxon>Euarchontoglires</taxon>
        <taxon>Glires</taxon>
        <taxon>Rodentia</taxon>
        <taxon>Myomorpha</taxon>
        <taxon>Muroidea</taxon>
        <taxon>Muridae</taxon>
        <taxon>Murinae</taxon>
        <taxon>Rattus</taxon>
    </lineage>
</organism>
<protein>
    <submittedName>
        <fullName evidence="1">RCG20531</fullName>
    </submittedName>
</protein>
<reference evidence="1 2" key="1">
    <citation type="submission" date="2005-09" db="EMBL/GenBank/DDBJ databases">
        <authorList>
            <person name="Mural R.J."/>
            <person name="Li P.W."/>
            <person name="Adams M.D."/>
            <person name="Amanatides P.G."/>
            <person name="Baden-Tillson H."/>
            <person name="Barnstead M."/>
            <person name="Chin S.H."/>
            <person name="Dew I."/>
            <person name="Evans C.A."/>
            <person name="Ferriera S."/>
            <person name="Flanigan M."/>
            <person name="Fosler C."/>
            <person name="Glodek A."/>
            <person name="Gu Z."/>
            <person name="Holt R.A."/>
            <person name="Jennings D."/>
            <person name="Kraft C.L."/>
            <person name="Lu F."/>
            <person name="Nguyen T."/>
            <person name="Nusskern D.R."/>
            <person name="Pfannkoch C.M."/>
            <person name="Sitter C."/>
            <person name="Sutton G.G."/>
            <person name="Venter J.C."/>
            <person name="Wang Z."/>
            <person name="Woodage T."/>
            <person name="Zheng X.H."/>
            <person name="Zhong F."/>
        </authorList>
    </citation>
    <scope>NUCLEOTIDE SEQUENCE [LARGE SCALE GENOMIC DNA]</scope>
    <source>
        <strain>BN</strain>
        <strain evidence="2">Sprague-Dawley</strain>
    </source>
</reference>
<dbReference type="EMBL" id="CH474021">
    <property type="protein sequence ID" value="EDL75212.1"/>
    <property type="molecule type" value="Genomic_DNA"/>
</dbReference>
<accession>A6K5I8</accession>
<evidence type="ECO:0000313" key="2">
    <source>
        <dbReference type="Proteomes" id="UP000234681"/>
    </source>
</evidence>
<sequence length="49" mass="5623">MCWADGCVILRTPGDPPCYMCLWLQRPKALDGWTSIQRPLWSRSPQNSS</sequence>
<dbReference type="Proteomes" id="UP000234681">
    <property type="component" value="Chromosome 18"/>
</dbReference>
<dbReference type="AlphaFoldDB" id="A6K5I8"/>